<dbReference type="InterPro" id="IPR050179">
    <property type="entry name" value="Trans_hexapeptide_repeat"/>
</dbReference>
<dbReference type="Proteomes" id="UP000029864">
    <property type="component" value="Unassembled WGS sequence"/>
</dbReference>
<reference evidence="1 2" key="1">
    <citation type="submission" date="2014-08" db="EMBL/GenBank/DDBJ databases">
        <authorList>
            <person name="Sisinthy S."/>
        </authorList>
    </citation>
    <scope>NUCLEOTIDE SEQUENCE [LARGE SCALE GENOMIC DNA]</scope>
    <source>
        <strain evidence="1 2">RuG17</strain>
    </source>
</reference>
<dbReference type="InterPro" id="IPR001451">
    <property type="entry name" value="Hexapep"/>
</dbReference>
<keyword evidence="1" id="KW-0548">Nucleotidyltransferase</keyword>
<evidence type="ECO:0000313" key="1">
    <source>
        <dbReference type="EMBL" id="KGJ79337.1"/>
    </source>
</evidence>
<evidence type="ECO:0000313" key="2">
    <source>
        <dbReference type="Proteomes" id="UP000029864"/>
    </source>
</evidence>
<dbReference type="AlphaFoldDB" id="A0A099JNX2"/>
<organism evidence="1 2">
    <name type="scientific">Cryobacterium roopkundense</name>
    <dbReference type="NCBI Taxonomy" id="1001240"/>
    <lineage>
        <taxon>Bacteria</taxon>
        <taxon>Bacillati</taxon>
        <taxon>Actinomycetota</taxon>
        <taxon>Actinomycetes</taxon>
        <taxon>Micrococcales</taxon>
        <taxon>Microbacteriaceae</taxon>
        <taxon>Cryobacterium</taxon>
    </lineage>
</organism>
<proteinExistence type="predicted"/>
<dbReference type="GO" id="GO:0016779">
    <property type="term" value="F:nucleotidyltransferase activity"/>
    <property type="evidence" value="ECO:0007669"/>
    <property type="project" value="UniProtKB-KW"/>
</dbReference>
<dbReference type="eggNOG" id="COG0110">
    <property type="taxonomic scope" value="Bacteria"/>
</dbReference>
<keyword evidence="1" id="KW-0808">Transferase</keyword>
<dbReference type="Pfam" id="PF00132">
    <property type="entry name" value="Hexapep"/>
    <property type="match status" value="1"/>
</dbReference>
<dbReference type="EMBL" id="JPXF01000015">
    <property type="protein sequence ID" value="KGJ79337.1"/>
    <property type="molecule type" value="Genomic_DNA"/>
</dbReference>
<gene>
    <name evidence="1" type="ORF">GY21_05405</name>
</gene>
<dbReference type="CDD" id="cd03358">
    <property type="entry name" value="LbH_WxcM_N_like"/>
    <property type="match status" value="1"/>
</dbReference>
<dbReference type="Gene3D" id="2.160.10.10">
    <property type="entry name" value="Hexapeptide repeat proteins"/>
    <property type="match status" value="1"/>
</dbReference>
<dbReference type="PANTHER" id="PTHR43300">
    <property type="entry name" value="ACETYLTRANSFERASE"/>
    <property type="match status" value="1"/>
</dbReference>
<dbReference type="Pfam" id="PF14602">
    <property type="entry name" value="Hexapep_2"/>
    <property type="match status" value="1"/>
</dbReference>
<sequence>MDAPARIAVTADIDARAVIGVNSQIWHLAQVREHARVGPGCIVGRGAYIGPGVILGRNCKVQNYALVYEPAVLEDGVFVGPAVVFTNDVFPRAINVDGTRKTADDWPMVGVIVRTGASIGARAVCIAPVTIGRWSMVAAGSVVTKDVAEFALVAGVPARRIGWVGRSGVALQEAGDGQFVCPATGEKYTETEGNLTLS</sequence>
<accession>A0A099JNX2</accession>
<comment type="caution">
    <text evidence="1">The sequence shown here is derived from an EMBL/GenBank/DDBJ whole genome shotgun (WGS) entry which is preliminary data.</text>
</comment>
<dbReference type="PANTHER" id="PTHR43300:SF4">
    <property type="entry name" value="ACYL-[ACYL-CARRIER-PROTEIN]--UDP-N-ACETYLGLUCOSAMINE O-ACYLTRANSFERASE"/>
    <property type="match status" value="1"/>
</dbReference>
<protein>
    <submittedName>
        <fullName evidence="1">Acetylglucosamine-1-phosphate uridylyltransferase</fullName>
    </submittedName>
</protein>
<name>A0A099JNX2_9MICO</name>
<keyword evidence="2" id="KW-1185">Reference proteome</keyword>
<dbReference type="SUPFAM" id="SSF51161">
    <property type="entry name" value="Trimeric LpxA-like enzymes"/>
    <property type="match status" value="1"/>
</dbReference>
<dbReference type="InterPro" id="IPR011004">
    <property type="entry name" value="Trimer_LpxA-like_sf"/>
</dbReference>
<dbReference type="STRING" id="1001240.GY21_05405"/>